<organism evidence="2">
    <name type="scientific">bioreactor metagenome</name>
    <dbReference type="NCBI Taxonomy" id="1076179"/>
    <lineage>
        <taxon>unclassified sequences</taxon>
        <taxon>metagenomes</taxon>
        <taxon>ecological metagenomes</taxon>
    </lineage>
</organism>
<dbReference type="AlphaFoldDB" id="A0A645JGQ4"/>
<proteinExistence type="predicted"/>
<name>A0A645JGQ4_9ZZZZ</name>
<protein>
    <submittedName>
        <fullName evidence="2">Uncharacterized protein</fullName>
    </submittedName>
</protein>
<sequence length="70" mass="7713">MKAADDQQVASMAADALEQMVDPQGFATCLRIGTGNQPGNQHRKRHRCCSPANEGHKAQCRQDEDEDQCL</sequence>
<reference evidence="2" key="1">
    <citation type="submission" date="2019-08" db="EMBL/GenBank/DDBJ databases">
        <authorList>
            <person name="Kucharzyk K."/>
            <person name="Murdoch R.W."/>
            <person name="Higgins S."/>
            <person name="Loffler F."/>
        </authorList>
    </citation>
    <scope>NUCLEOTIDE SEQUENCE</scope>
</reference>
<comment type="caution">
    <text evidence="2">The sequence shown here is derived from an EMBL/GenBank/DDBJ whole genome shotgun (WGS) entry which is preliminary data.</text>
</comment>
<feature type="region of interest" description="Disordered" evidence="1">
    <location>
        <begin position="35"/>
        <end position="70"/>
    </location>
</feature>
<accession>A0A645JGQ4</accession>
<dbReference type="EMBL" id="VSSQ01139083">
    <property type="protein sequence ID" value="MPN61859.1"/>
    <property type="molecule type" value="Genomic_DNA"/>
</dbReference>
<evidence type="ECO:0000313" key="2">
    <source>
        <dbReference type="EMBL" id="MPN61859.1"/>
    </source>
</evidence>
<evidence type="ECO:0000256" key="1">
    <source>
        <dbReference type="SAM" id="MobiDB-lite"/>
    </source>
</evidence>
<gene>
    <name evidence="2" type="ORF">SDC9_209604</name>
</gene>